<dbReference type="InterPro" id="IPR051606">
    <property type="entry name" value="Polyketide_Oxido-like"/>
</dbReference>
<evidence type="ECO:0000313" key="2">
    <source>
        <dbReference type="EMBL" id="MFC5570686.1"/>
    </source>
</evidence>
<dbReference type="Pfam" id="PF13460">
    <property type="entry name" value="NAD_binding_10"/>
    <property type="match status" value="1"/>
</dbReference>
<sequence>MKTLLIGASGYVGSALLKELLDRGHQVSAVVRDPSRLPQHPALDAIDADVYDAASIAAAANGHEAVISAFSPGLADPGLYAHHVAGIGAIIAGVARSTAGRLLVVGGAGTLEVAPGVQLVDTPEFPEQWKATALATRESLRLLGQTPSLRWTFLAPAAHLEPGERTARYRIGTGQFLVDAQGQSRISVADYAKAMIDELEQPQHERQLFNVAY</sequence>
<evidence type="ECO:0000313" key="3">
    <source>
        <dbReference type="Proteomes" id="UP001596036"/>
    </source>
</evidence>
<dbReference type="Proteomes" id="UP001596036">
    <property type="component" value="Unassembled WGS sequence"/>
</dbReference>
<dbReference type="InterPro" id="IPR036291">
    <property type="entry name" value="NAD(P)-bd_dom_sf"/>
</dbReference>
<evidence type="ECO:0000259" key="1">
    <source>
        <dbReference type="Pfam" id="PF13460"/>
    </source>
</evidence>
<dbReference type="PANTHER" id="PTHR43355:SF2">
    <property type="entry name" value="FLAVIN REDUCTASE (NADPH)"/>
    <property type="match status" value="1"/>
</dbReference>
<organism evidence="2 3">
    <name type="scientific">Lysobacter yangpyeongensis</name>
    <dbReference type="NCBI Taxonomy" id="346182"/>
    <lineage>
        <taxon>Bacteria</taxon>
        <taxon>Pseudomonadati</taxon>
        <taxon>Pseudomonadota</taxon>
        <taxon>Gammaproteobacteria</taxon>
        <taxon>Lysobacterales</taxon>
        <taxon>Lysobacteraceae</taxon>
        <taxon>Lysobacter</taxon>
    </lineage>
</organism>
<dbReference type="RefSeq" id="WP_386755128.1">
    <property type="nucleotide sequence ID" value="NZ_JBHSNM010000003.1"/>
</dbReference>
<gene>
    <name evidence="2" type="ORF">ACFPN1_11500</name>
</gene>
<protein>
    <submittedName>
        <fullName evidence="2">NAD(P)-dependent oxidoreductase</fullName>
    </submittedName>
</protein>
<feature type="domain" description="NAD(P)-binding" evidence="1">
    <location>
        <begin position="7"/>
        <end position="198"/>
    </location>
</feature>
<dbReference type="SUPFAM" id="SSF51735">
    <property type="entry name" value="NAD(P)-binding Rossmann-fold domains"/>
    <property type="match status" value="1"/>
</dbReference>
<accession>A0ABW0SPS4</accession>
<dbReference type="CDD" id="cd05244">
    <property type="entry name" value="BVR-B_like_SDR_a"/>
    <property type="match status" value="1"/>
</dbReference>
<dbReference type="EMBL" id="JBHSNM010000003">
    <property type="protein sequence ID" value="MFC5570686.1"/>
    <property type="molecule type" value="Genomic_DNA"/>
</dbReference>
<comment type="caution">
    <text evidence="2">The sequence shown here is derived from an EMBL/GenBank/DDBJ whole genome shotgun (WGS) entry which is preliminary data.</text>
</comment>
<name>A0ABW0SPS4_9GAMM</name>
<dbReference type="Gene3D" id="3.40.50.720">
    <property type="entry name" value="NAD(P)-binding Rossmann-like Domain"/>
    <property type="match status" value="1"/>
</dbReference>
<reference evidence="3" key="1">
    <citation type="journal article" date="2019" name="Int. J. Syst. Evol. Microbiol.">
        <title>The Global Catalogue of Microorganisms (GCM) 10K type strain sequencing project: providing services to taxonomists for standard genome sequencing and annotation.</title>
        <authorList>
            <consortium name="The Broad Institute Genomics Platform"/>
            <consortium name="The Broad Institute Genome Sequencing Center for Infectious Disease"/>
            <person name="Wu L."/>
            <person name="Ma J."/>
        </authorList>
    </citation>
    <scope>NUCLEOTIDE SEQUENCE [LARGE SCALE GENOMIC DNA]</scope>
    <source>
        <strain evidence="3">KACC 11407</strain>
    </source>
</reference>
<dbReference type="InterPro" id="IPR016040">
    <property type="entry name" value="NAD(P)-bd_dom"/>
</dbReference>
<proteinExistence type="predicted"/>
<keyword evidence="3" id="KW-1185">Reference proteome</keyword>
<dbReference type="PANTHER" id="PTHR43355">
    <property type="entry name" value="FLAVIN REDUCTASE (NADPH)"/>
    <property type="match status" value="1"/>
</dbReference>